<comment type="similarity">
    <text evidence="13 14">Belongs to the TRAFAC class myosin-kinesin ATPase superfamily. Kinesin family.</text>
</comment>
<evidence type="ECO:0000256" key="8">
    <source>
        <dbReference type="ARBA" id="ARBA00023069"/>
    </source>
</evidence>
<dbReference type="InterPro" id="IPR027417">
    <property type="entry name" value="P-loop_NTPase"/>
</dbReference>
<dbReference type="CDD" id="cd01370">
    <property type="entry name" value="KISc_KIP3_like"/>
    <property type="match status" value="1"/>
</dbReference>
<evidence type="ECO:0000256" key="14">
    <source>
        <dbReference type="RuleBase" id="RU000394"/>
    </source>
</evidence>
<dbReference type="PRINTS" id="PR00380">
    <property type="entry name" value="KINESINHEAVY"/>
</dbReference>
<dbReference type="InterPro" id="IPR001752">
    <property type="entry name" value="Kinesin_motor_dom"/>
</dbReference>
<dbReference type="SMART" id="SM00129">
    <property type="entry name" value="KISc"/>
    <property type="match status" value="1"/>
</dbReference>
<feature type="compositionally biased region" description="Basic and acidic residues" evidence="16">
    <location>
        <begin position="472"/>
        <end position="491"/>
    </location>
</feature>
<keyword evidence="7 15" id="KW-0175">Coiled coil</keyword>
<keyword evidence="8" id="KW-0969">Cilium</keyword>
<evidence type="ECO:0000313" key="18">
    <source>
        <dbReference type="Ensembl" id="ENSPNAP00000054443.1"/>
    </source>
</evidence>
<evidence type="ECO:0000256" key="2">
    <source>
        <dbReference type="ARBA" id="ARBA00004245"/>
    </source>
</evidence>
<dbReference type="GO" id="GO:0005524">
    <property type="term" value="F:ATP binding"/>
    <property type="evidence" value="ECO:0007669"/>
    <property type="project" value="UniProtKB-UniRule"/>
</dbReference>
<proteinExistence type="inferred from homology"/>
<feature type="region of interest" description="Disordered" evidence="16">
    <location>
        <begin position="467"/>
        <end position="503"/>
    </location>
</feature>
<dbReference type="GeneTree" id="ENSGT00940000160989"/>
<dbReference type="SUPFAM" id="SSF52540">
    <property type="entry name" value="P-loop containing nucleoside triphosphate hydrolases"/>
    <property type="match status" value="1"/>
</dbReference>
<reference evidence="18 19" key="1">
    <citation type="submission" date="2020-10" db="EMBL/GenBank/DDBJ databases">
        <title>Pygocentrus nattereri (red-bellied piranha) genome, fPygNat1, primary haplotype.</title>
        <authorList>
            <person name="Myers G."/>
            <person name="Meyer A."/>
            <person name="Karagic N."/>
            <person name="Pippel M."/>
            <person name="Winkler S."/>
            <person name="Tracey A."/>
            <person name="Wood J."/>
            <person name="Formenti G."/>
            <person name="Howe K."/>
            <person name="Fedrigo O."/>
            <person name="Jarvis E.D."/>
        </authorList>
    </citation>
    <scope>NUCLEOTIDE SEQUENCE [LARGE SCALE GENOMIC DNA]</scope>
</reference>
<dbReference type="Gene3D" id="3.40.850.10">
    <property type="entry name" value="Kinesin motor domain"/>
    <property type="match status" value="1"/>
</dbReference>
<name>A0AAR2JQZ8_PYGNA</name>
<feature type="compositionally biased region" description="Polar residues" evidence="16">
    <location>
        <begin position="847"/>
        <end position="872"/>
    </location>
</feature>
<evidence type="ECO:0000256" key="15">
    <source>
        <dbReference type="SAM" id="Coils"/>
    </source>
</evidence>
<accession>A0AAR2JQZ8</accession>
<evidence type="ECO:0000313" key="19">
    <source>
        <dbReference type="Proteomes" id="UP001501920"/>
    </source>
</evidence>
<dbReference type="AlphaFoldDB" id="A0AAR2JQZ8"/>
<feature type="binding site" evidence="13">
    <location>
        <begin position="104"/>
        <end position="111"/>
    </location>
    <ligand>
        <name>ATP</name>
        <dbReference type="ChEBI" id="CHEBI:30616"/>
    </ligand>
</feature>
<keyword evidence="19" id="KW-1185">Reference proteome</keyword>
<keyword evidence="11" id="KW-0966">Cell projection</keyword>
<comment type="function">
    <text evidence="12">Plus end-directed microtubule-dependent motor protein that regulates the length of motile cilia by mediating depolymerization of microtubules at ciliary tips.</text>
</comment>
<evidence type="ECO:0000256" key="16">
    <source>
        <dbReference type="SAM" id="MobiDB-lite"/>
    </source>
</evidence>
<evidence type="ECO:0000256" key="1">
    <source>
        <dbReference type="ARBA" id="ARBA00004138"/>
    </source>
</evidence>
<keyword evidence="3" id="KW-0963">Cytoplasm</keyword>
<dbReference type="GO" id="GO:0048731">
    <property type="term" value="P:system development"/>
    <property type="evidence" value="ECO:0007669"/>
    <property type="project" value="UniProtKB-ARBA"/>
</dbReference>
<keyword evidence="5 13" id="KW-0547">Nucleotide-binding</keyword>
<evidence type="ECO:0000256" key="12">
    <source>
        <dbReference type="ARBA" id="ARBA00055376"/>
    </source>
</evidence>
<reference evidence="18" key="3">
    <citation type="submission" date="2025-09" db="UniProtKB">
        <authorList>
            <consortium name="Ensembl"/>
        </authorList>
    </citation>
    <scope>IDENTIFICATION</scope>
</reference>
<dbReference type="PANTHER" id="PTHR47968:SF13">
    <property type="entry name" value="KINESIN-LIKE PROTEIN KIF19 ISOFORM X1"/>
    <property type="match status" value="1"/>
</dbReference>
<comment type="subcellular location">
    <subcellularLocation>
        <location evidence="1">Cell projection</location>
        <location evidence="1">Cilium</location>
    </subcellularLocation>
    <subcellularLocation>
        <location evidence="2">Cytoplasm</location>
        <location evidence="2">Cytoskeleton</location>
    </subcellularLocation>
</comment>
<feature type="coiled-coil region" evidence="15">
    <location>
        <begin position="361"/>
        <end position="436"/>
    </location>
</feature>
<dbReference type="Proteomes" id="UP001501920">
    <property type="component" value="Chromosome 13"/>
</dbReference>
<dbReference type="GO" id="GO:0005874">
    <property type="term" value="C:microtubule"/>
    <property type="evidence" value="ECO:0007669"/>
    <property type="project" value="UniProtKB-KW"/>
</dbReference>
<evidence type="ECO:0000256" key="11">
    <source>
        <dbReference type="ARBA" id="ARBA00023273"/>
    </source>
</evidence>
<dbReference type="GO" id="GO:0007018">
    <property type="term" value="P:microtubule-based movement"/>
    <property type="evidence" value="ECO:0007669"/>
    <property type="project" value="InterPro"/>
</dbReference>
<dbReference type="GO" id="GO:0005929">
    <property type="term" value="C:cilium"/>
    <property type="evidence" value="ECO:0007669"/>
    <property type="project" value="UniProtKB-SubCell"/>
</dbReference>
<dbReference type="InterPro" id="IPR036961">
    <property type="entry name" value="Kinesin_motor_dom_sf"/>
</dbReference>
<sequence>MKDTGESKDHQLTVALRIRPLSDVELEEAATIVAHRVDDQMVVLMDPLEDPDDILRAHRSREKTYILDVAFDYTATQDEVYRATTKGLIEGLISGYNATVFAYGPTGCGKTYTMLGTDKEPGIYVRTLNDLFKAIEETSDDMQYSVSMSYLEIYNEMIRDLLNPSSGFLDLREDSKGEIQVAGITEVSTVNAREIMELLMKGNKQRTQEPTAANQASSRSHAVLQVAVKQQSRCRDVLQEVRFARLFMIDLAGSERAAQTQNRGQRLKEGAHINRSLLALGNCINALSEKNGNKYVNYRDSKLTRLLKDSLGGNSRTVMIAHISPASMAFEESRNTLTYADRAKSIRTRVKRNLLNVSYHIAQYTSIISDLRSEIQRLKKKIAEQASRQNNPDRTDIRHVQAEVQAHSTQQSRAEMDQLREQLIEAFRQQMEIRKRLMELDNTNMEIQIDTSKYLLTIADWEQERSRHRKKWQGERRKESFNKDESEKDSDTPESPPDSTETQEVAMARENLVTLMAEQKKISKQRAGLERRLAELRERARRLEELLPRRVSSEEQREVLGLLCKVHELEIENAEMQSHTLLKDNVIRQKNVVVQRFEQHRQLCHEIIQQQRRFIDDHSLLVPPHLQELYEMYIRELDERNLDRITLLNCIRVLLILTSSYVARQNLTRMHFLQHSVFSLPLSHSDSNRVFKSSPHAKQIKNSVVMTPPPIHINGQGNREVSTIRQQILKGVHSIAVKAARRRSKALEIDALRLPPPPSPLDPIKHKSSLSLSEAPPKGLVLRRGRQPSPELRHATSDDNLSSSTGEGPAPNGTWTRPRNRQAMPKNTAPREQDFEARRRKRRSRSFEVTGQALTQGKSTSQRFRPLDSTSDPHLHINGQPPAPLLRPQHRAPAQLGKARPSHLNHQTGH</sequence>
<dbReference type="PANTHER" id="PTHR47968">
    <property type="entry name" value="CENTROMERE PROTEIN E"/>
    <property type="match status" value="1"/>
</dbReference>
<dbReference type="GO" id="GO:0003777">
    <property type="term" value="F:microtubule motor activity"/>
    <property type="evidence" value="ECO:0007669"/>
    <property type="project" value="InterPro"/>
</dbReference>
<evidence type="ECO:0000256" key="5">
    <source>
        <dbReference type="ARBA" id="ARBA00022741"/>
    </source>
</evidence>
<protein>
    <recommendedName>
        <fullName evidence="14">Kinesin-like protein</fullName>
    </recommendedName>
</protein>
<gene>
    <name evidence="18" type="primary">KIF19</name>
</gene>
<keyword evidence="9 13" id="KW-0505">Motor protein</keyword>
<feature type="region of interest" description="Disordered" evidence="16">
    <location>
        <begin position="750"/>
        <end position="910"/>
    </location>
</feature>
<feature type="domain" description="Kinesin motor" evidence="17">
    <location>
        <begin position="11"/>
        <end position="346"/>
    </location>
</feature>
<evidence type="ECO:0000259" key="17">
    <source>
        <dbReference type="PROSITE" id="PS50067"/>
    </source>
</evidence>
<reference evidence="18" key="2">
    <citation type="submission" date="2025-08" db="UniProtKB">
        <authorList>
            <consortium name="Ensembl"/>
        </authorList>
    </citation>
    <scope>IDENTIFICATION</scope>
</reference>
<dbReference type="InterPro" id="IPR019821">
    <property type="entry name" value="Kinesin_motor_CS"/>
</dbReference>
<feature type="coiled-coil region" evidence="15">
    <location>
        <begin position="519"/>
        <end position="546"/>
    </location>
</feature>
<keyword evidence="6 13" id="KW-0067">ATP-binding</keyword>
<dbReference type="Pfam" id="PF00225">
    <property type="entry name" value="Kinesin"/>
    <property type="match status" value="1"/>
</dbReference>
<dbReference type="PROSITE" id="PS00411">
    <property type="entry name" value="KINESIN_MOTOR_1"/>
    <property type="match status" value="1"/>
</dbReference>
<dbReference type="Ensembl" id="ENSPNAT00000067495.1">
    <property type="protein sequence ID" value="ENSPNAP00000054443.1"/>
    <property type="gene ID" value="ENSPNAG00000001096.2"/>
</dbReference>
<evidence type="ECO:0000256" key="7">
    <source>
        <dbReference type="ARBA" id="ARBA00023054"/>
    </source>
</evidence>
<dbReference type="FunFam" id="3.40.850.10:FF:000037">
    <property type="entry name" value="kinesin-like protein KIF19"/>
    <property type="match status" value="1"/>
</dbReference>
<evidence type="ECO:0000256" key="13">
    <source>
        <dbReference type="PROSITE-ProRule" id="PRU00283"/>
    </source>
</evidence>
<organism evidence="18 19">
    <name type="scientific">Pygocentrus nattereri</name>
    <name type="common">Red-bellied piranha</name>
    <dbReference type="NCBI Taxonomy" id="42514"/>
    <lineage>
        <taxon>Eukaryota</taxon>
        <taxon>Metazoa</taxon>
        <taxon>Chordata</taxon>
        <taxon>Craniata</taxon>
        <taxon>Vertebrata</taxon>
        <taxon>Euteleostomi</taxon>
        <taxon>Actinopterygii</taxon>
        <taxon>Neopterygii</taxon>
        <taxon>Teleostei</taxon>
        <taxon>Ostariophysi</taxon>
        <taxon>Characiformes</taxon>
        <taxon>Characoidei</taxon>
        <taxon>Pygocentrus</taxon>
    </lineage>
</organism>
<dbReference type="GO" id="GO:0008017">
    <property type="term" value="F:microtubule binding"/>
    <property type="evidence" value="ECO:0007669"/>
    <property type="project" value="InterPro"/>
</dbReference>
<evidence type="ECO:0000256" key="3">
    <source>
        <dbReference type="ARBA" id="ARBA00022490"/>
    </source>
</evidence>
<evidence type="ECO:0000256" key="9">
    <source>
        <dbReference type="ARBA" id="ARBA00023175"/>
    </source>
</evidence>
<keyword evidence="10" id="KW-0206">Cytoskeleton</keyword>
<evidence type="ECO:0000256" key="4">
    <source>
        <dbReference type="ARBA" id="ARBA00022701"/>
    </source>
</evidence>
<evidence type="ECO:0000256" key="6">
    <source>
        <dbReference type="ARBA" id="ARBA00022840"/>
    </source>
</evidence>
<dbReference type="InterPro" id="IPR027640">
    <property type="entry name" value="Kinesin-like_fam"/>
</dbReference>
<evidence type="ECO:0000256" key="10">
    <source>
        <dbReference type="ARBA" id="ARBA00023212"/>
    </source>
</evidence>
<keyword evidence="4 14" id="KW-0493">Microtubule</keyword>
<dbReference type="PROSITE" id="PS50067">
    <property type="entry name" value="KINESIN_MOTOR_2"/>
    <property type="match status" value="1"/>
</dbReference>